<evidence type="ECO:0000313" key="1">
    <source>
        <dbReference type="EMBL" id="CAH6718171.1"/>
    </source>
</evidence>
<reference evidence="1" key="1">
    <citation type="submission" date="2022-06" db="EMBL/GenBank/DDBJ databases">
        <authorList>
            <person name="Legras J.-L."/>
            <person name="Devillers H."/>
            <person name="Grondin C."/>
        </authorList>
    </citation>
    <scope>NUCLEOTIDE SEQUENCE</scope>
    <source>
        <strain evidence="1">CLIB 1444</strain>
    </source>
</reference>
<name>A0ACA9XZV3_9ASCO</name>
<accession>A0ACA9XZV3</accession>
<evidence type="ECO:0000313" key="2">
    <source>
        <dbReference type="Proteomes" id="UP001152531"/>
    </source>
</evidence>
<dbReference type="EMBL" id="CALSDN010000001">
    <property type="protein sequence ID" value="CAH6718171.1"/>
    <property type="molecule type" value="Genomic_DNA"/>
</dbReference>
<keyword evidence="2" id="KW-1185">Reference proteome</keyword>
<organism evidence="1 2">
    <name type="scientific">[Candida] jaroonii</name>
    <dbReference type="NCBI Taxonomy" id="467808"/>
    <lineage>
        <taxon>Eukaryota</taxon>
        <taxon>Fungi</taxon>
        <taxon>Dikarya</taxon>
        <taxon>Ascomycota</taxon>
        <taxon>Saccharomycotina</taxon>
        <taxon>Pichiomycetes</taxon>
        <taxon>Debaryomycetaceae</taxon>
        <taxon>Yamadazyma</taxon>
    </lineage>
</organism>
<dbReference type="Proteomes" id="UP001152531">
    <property type="component" value="Unassembled WGS sequence"/>
</dbReference>
<protein>
    <submittedName>
        <fullName evidence="1">Transcription initiation factor TFIID subunit 9</fullName>
    </submittedName>
</protein>
<proteinExistence type="predicted"/>
<comment type="caution">
    <text evidence="1">The sequence shown here is derived from an EMBL/GenBank/DDBJ whole genome shotgun (WGS) entry which is preliminary data.</text>
</comment>
<sequence length="147" mass="16698">MERPESNQSTTVPRDVRLLHLIFATQGIQSHEDHVPLQLMDFAHRYTKSVLKDALSYNDHARNSTNSSVSNNTINTDDIRLSIASRTNYQFKSIAPKELLLELAQERNSKPLPPVIPKWGLNLPPEKYCLTGTNVDEEGDSKRQKTN</sequence>
<gene>
    <name evidence="1" type="ORF">CLIB1444_01S00716</name>
</gene>